<dbReference type="RefSeq" id="WP_330160173.1">
    <property type="nucleotide sequence ID" value="NZ_BAAAJA010000025.1"/>
</dbReference>
<evidence type="ECO:0000313" key="1">
    <source>
        <dbReference type="EMBL" id="MEE2053209.1"/>
    </source>
</evidence>
<comment type="caution">
    <text evidence="1">The sequence shown here is derived from an EMBL/GenBank/DDBJ whole genome shotgun (WGS) entry which is preliminary data.</text>
</comment>
<dbReference type="InterPro" id="IPR036414">
    <property type="entry name" value="YaeB_N_sf"/>
</dbReference>
<dbReference type="Gene3D" id="2.40.30.70">
    <property type="entry name" value="YaeB-like"/>
    <property type="match status" value="1"/>
</dbReference>
<name>A0ABU7KVA9_9ACTN</name>
<organism evidence="1 2">
    <name type="scientific">Nocardiopsis tropica</name>
    <dbReference type="NCBI Taxonomy" id="109330"/>
    <lineage>
        <taxon>Bacteria</taxon>
        <taxon>Bacillati</taxon>
        <taxon>Actinomycetota</taxon>
        <taxon>Actinomycetes</taxon>
        <taxon>Streptosporangiales</taxon>
        <taxon>Nocardiopsidaceae</taxon>
        <taxon>Nocardiopsis</taxon>
    </lineage>
</organism>
<accession>A0ABU7KVA9</accession>
<protein>
    <submittedName>
        <fullName evidence="1">Uncharacterized protein</fullName>
    </submittedName>
</protein>
<evidence type="ECO:0000313" key="2">
    <source>
        <dbReference type="Proteomes" id="UP001348641"/>
    </source>
</evidence>
<dbReference type="SUPFAM" id="SSF118196">
    <property type="entry name" value="YaeB-like"/>
    <property type="match status" value="1"/>
</dbReference>
<gene>
    <name evidence="1" type="ORF">Q8A49_22150</name>
</gene>
<dbReference type="InterPro" id="IPR036413">
    <property type="entry name" value="YaeB-like_sf"/>
</dbReference>
<reference evidence="1 2" key="1">
    <citation type="submission" date="2023-07" db="EMBL/GenBank/DDBJ databases">
        <authorList>
            <person name="Girao M."/>
            <person name="Carvalho M.F."/>
        </authorList>
    </citation>
    <scope>NUCLEOTIDE SEQUENCE [LARGE SCALE GENOMIC DNA]</scope>
    <source>
        <strain evidence="1 2">66/93</strain>
    </source>
</reference>
<dbReference type="EMBL" id="JAUUCC010000064">
    <property type="protein sequence ID" value="MEE2053209.1"/>
    <property type="molecule type" value="Genomic_DNA"/>
</dbReference>
<sequence length="59" mass="6777">MTDAQRAAHWQHHARKREGRISLLRVEERDLHVEDLDAGDGTPVLDLAPWFAEFGIGER</sequence>
<proteinExistence type="predicted"/>
<dbReference type="Proteomes" id="UP001348641">
    <property type="component" value="Unassembled WGS sequence"/>
</dbReference>